<sequence length="187" mass="19585">MTRVLLGARSVAAMVLGLLVAQGAAAQSMGSVSYAPFAASNVPTMSEWALIGMAVVLAAVALYAMRAQNRRVLKMWALGLVACGALSAAFWNRPAVAEPAPVEIALDQPPGGVANIPHSTELFFGDFFHIYTAQNLTDRPQRVTGVSVITGLTLLPPTGFTPECTVGLVLQPNGICYVKVYNDGLPG</sequence>
<dbReference type="Pfam" id="PF18203">
    <property type="entry name" value="IPTL-CTERM"/>
    <property type="match status" value="1"/>
</dbReference>
<dbReference type="AlphaFoldDB" id="A0A561XC89"/>
<reference evidence="4 5" key="1">
    <citation type="journal article" date="2015" name="Stand. Genomic Sci.">
        <title>Genomic Encyclopedia of Bacterial and Archaeal Type Strains, Phase III: the genomes of soil and plant-associated and newly described type strains.</title>
        <authorList>
            <person name="Whitman W.B."/>
            <person name="Woyke T."/>
            <person name="Klenk H.P."/>
            <person name="Zhou Y."/>
            <person name="Lilburn T.G."/>
            <person name="Beck B.J."/>
            <person name="De Vos P."/>
            <person name="Vandamme P."/>
            <person name="Eisen J.A."/>
            <person name="Garrity G."/>
            <person name="Hugenholtz P."/>
            <person name="Kyrpides N.C."/>
        </authorList>
    </citation>
    <scope>NUCLEOTIDE SEQUENCE [LARGE SCALE GENOMIC DNA]</scope>
    <source>
        <strain evidence="4 5">DSM 64</strain>
    </source>
</reference>
<dbReference type="Proteomes" id="UP000321485">
    <property type="component" value="Unassembled WGS sequence"/>
</dbReference>
<feature type="signal peptide" evidence="2">
    <location>
        <begin position="1"/>
        <end position="26"/>
    </location>
</feature>
<keyword evidence="2" id="KW-0732">Signal</keyword>
<evidence type="ECO:0000256" key="2">
    <source>
        <dbReference type="SAM" id="SignalP"/>
    </source>
</evidence>
<dbReference type="NCBIfam" id="TIGR04174">
    <property type="entry name" value="IPTL_CTERM"/>
    <property type="match status" value="1"/>
</dbReference>
<name>A0A561XC89_ACIDE</name>
<dbReference type="NCBIfam" id="NF033207">
    <property type="entry name" value="midcut_by_XrtH"/>
    <property type="match status" value="1"/>
</dbReference>
<protein>
    <submittedName>
        <fullName evidence="4">Putative secreted protein (IPTL-CTERM system target)</fullName>
    </submittedName>
</protein>
<keyword evidence="1" id="KW-0472">Membrane</keyword>
<evidence type="ECO:0000313" key="5">
    <source>
        <dbReference type="Proteomes" id="UP000321485"/>
    </source>
</evidence>
<dbReference type="EMBL" id="VJWE01000017">
    <property type="protein sequence ID" value="TWG33741.1"/>
    <property type="molecule type" value="Genomic_DNA"/>
</dbReference>
<dbReference type="InterPro" id="IPR026442">
    <property type="entry name" value="IPTL_CTERM"/>
</dbReference>
<comment type="caution">
    <text evidence="4">The sequence shown here is derived from an EMBL/GenBank/DDBJ whole genome shotgun (WGS) entry which is preliminary data.</text>
</comment>
<feature type="transmembrane region" description="Helical" evidence="1">
    <location>
        <begin position="48"/>
        <end position="65"/>
    </location>
</feature>
<keyword evidence="1" id="KW-0812">Transmembrane</keyword>
<gene>
    <name evidence="4" type="ORF">ATF69_4094</name>
</gene>
<evidence type="ECO:0000256" key="1">
    <source>
        <dbReference type="SAM" id="Phobius"/>
    </source>
</evidence>
<accession>A0A561XC89</accession>
<organism evidence="4 5">
    <name type="scientific">Acidovorax delafieldii</name>
    <name type="common">Pseudomonas delafieldii</name>
    <dbReference type="NCBI Taxonomy" id="47920"/>
    <lineage>
        <taxon>Bacteria</taxon>
        <taxon>Pseudomonadati</taxon>
        <taxon>Pseudomonadota</taxon>
        <taxon>Betaproteobacteria</taxon>
        <taxon>Burkholderiales</taxon>
        <taxon>Comamonadaceae</taxon>
        <taxon>Acidovorax</taxon>
    </lineage>
</organism>
<evidence type="ECO:0000313" key="4">
    <source>
        <dbReference type="EMBL" id="TWG33741.1"/>
    </source>
</evidence>
<evidence type="ECO:0000259" key="3">
    <source>
        <dbReference type="Pfam" id="PF18203"/>
    </source>
</evidence>
<keyword evidence="1" id="KW-1133">Transmembrane helix</keyword>
<feature type="chain" id="PRO_5021959844" evidence="2">
    <location>
        <begin position="27"/>
        <end position="187"/>
    </location>
</feature>
<proteinExistence type="predicted"/>
<feature type="domain" description="IPTL-CTERM protein sorting" evidence="3">
    <location>
        <begin position="42"/>
        <end position="66"/>
    </location>
</feature>